<comment type="caution">
    <text evidence="1">The sequence shown here is derived from an EMBL/GenBank/DDBJ whole genome shotgun (WGS) entry which is preliminary data.</text>
</comment>
<sequence length="86" mass="9398">MAGTDDYLRLLLSRVAAEEAFLDRVGRAEDAELNAADAAPARSPAVSLMITNRQRAALRELGFSEESIRQMTPVEAHEKLGLAKPF</sequence>
<proteinExistence type="predicted"/>
<dbReference type="EMBL" id="JAUFPT010000016">
    <property type="protein sequence ID" value="MDN3570152.1"/>
    <property type="molecule type" value="Genomic_DNA"/>
</dbReference>
<accession>A0ABT8AJU4</accession>
<dbReference type="RefSeq" id="WP_238289790.1">
    <property type="nucleotide sequence ID" value="NZ_BPQS01000017.1"/>
</dbReference>
<evidence type="ECO:0000313" key="2">
    <source>
        <dbReference type="Proteomes" id="UP001244297"/>
    </source>
</evidence>
<keyword evidence="2" id="KW-1185">Reference proteome</keyword>
<name>A0ABT8AJU4_9HYPH</name>
<reference evidence="2" key="1">
    <citation type="journal article" date="2019" name="Int. J. Syst. Evol. Microbiol.">
        <title>The Global Catalogue of Microorganisms (GCM) 10K type strain sequencing project: providing services to taxonomists for standard genome sequencing and annotation.</title>
        <authorList>
            <consortium name="The Broad Institute Genomics Platform"/>
            <consortium name="The Broad Institute Genome Sequencing Center for Infectious Disease"/>
            <person name="Wu L."/>
            <person name="Ma J."/>
        </authorList>
    </citation>
    <scope>NUCLEOTIDE SEQUENCE [LARGE SCALE GENOMIC DNA]</scope>
    <source>
        <strain evidence="2">CECT 7806</strain>
    </source>
</reference>
<gene>
    <name evidence="1" type="ORF">QWZ18_05870</name>
</gene>
<protein>
    <submittedName>
        <fullName evidence="1">Uncharacterized protein</fullName>
    </submittedName>
</protein>
<dbReference type="Proteomes" id="UP001244297">
    <property type="component" value="Unassembled WGS sequence"/>
</dbReference>
<evidence type="ECO:0000313" key="1">
    <source>
        <dbReference type="EMBL" id="MDN3570152.1"/>
    </source>
</evidence>
<organism evidence="1 2">
    <name type="scientific">Methylobacterium longum</name>
    <dbReference type="NCBI Taxonomy" id="767694"/>
    <lineage>
        <taxon>Bacteria</taxon>
        <taxon>Pseudomonadati</taxon>
        <taxon>Pseudomonadota</taxon>
        <taxon>Alphaproteobacteria</taxon>
        <taxon>Hyphomicrobiales</taxon>
        <taxon>Methylobacteriaceae</taxon>
        <taxon>Methylobacterium</taxon>
    </lineage>
</organism>